<gene>
    <name evidence="1" type="ORF">UFOPK2938_00630</name>
</gene>
<proteinExistence type="predicted"/>
<name>A0A6J6W590_9ZZZZ</name>
<accession>A0A6J6W590</accession>
<reference evidence="1" key="1">
    <citation type="submission" date="2020-05" db="EMBL/GenBank/DDBJ databases">
        <authorList>
            <person name="Chiriac C."/>
            <person name="Salcher M."/>
            <person name="Ghai R."/>
            <person name="Kavagutti S V."/>
        </authorList>
    </citation>
    <scope>NUCLEOTIDE SEQUENCE</scope>
</reference>
<evidence type="ECO:0000313" key="1">
    <source>
        <dbReference type="EMBL" id="CAB4779510.1"/>
    </source>
</evidence>
<protein>
    <submittedName>
        <fullName evidence="1">Unannotated protein</fullName>
    </submittedName>
</protein>
<sequence>MWPHARITASSLEVIPTDEQHVDVIEHADMALVPAVGAVEEFVRDLFTGTFRGFIKKCFGLPQDFFRNWITVSQFNGDIPGGVVAGKRSLPRSTNGGQ</sequence>
<dbReference type="AlphaFoldDB" id="A0A6J6W590"/>
<organism evidence="1">
    <name type="scientific">freshwater metagenome</name>
    <dbReference type="NCBI Taxonomy" id="449393"/>
    <lineage>
        <taxon>unclassified sequences</taxon>
        <taxon>metagenomes</taxon>
        <taxon>ecological metagenomes</taxon>
    </lineage>
</organism>
<dbReference type="EMBL" id="CAEZZX010000109">
    <property type="protein sequence ID" value="CAB4779510.1"/>
    <property type="molecule type" value="Genomic_DNA"/>
</dbReference>